<dbReference type="Proteomes" id="UP000255167">
    <property type="component" value="Unassembled WGS sequence"/>
</dbReference>
<dbReference type="Proteomes" id="UP000250675">
    <property type="component" value="Unassembled WGS sequence"/>
</dbReference>
<evidence type="ECO:0000313" key="6">
    <source>
        <dbReference type="EMBL" id="STW47729.1"/>
    </source>
</evidence>
<dbReference type="Proteomes" id="UP000254799">
    <property type="component" value="Unassembled WGS sequence"/>
</dbReference>
<dbReference type="EMBL" id="UGMD01000004">
    <property type="protein sequence ID" value="STY78679.1"/>
    <property type="molecule type" value="Genomic_DNA"/>
</dbReference>
<evidence type="ECO:0000313" key="5">
    <source>
        <dbReference type="EMBL" id="STW38492.1"/>
    </source>
</evidence>
<dbReference type="EMBL" id="UGLC01000003">
    <property type="protein sequence ID" value="STU45873.1"/>
    <property type="molecule type" value="Genomic_DNA"/>
</dbReference>
<dbReference type="EMBL" id="UASO01000011">
    <property type="protein sequence ID" value="SQC88349.1"/>
    <property type="molecule type" value="Genomic_DNA"/>
</dbReference>
<dbReference type="EMBL" id="UGLB01000002">
    <property type="protein sequence ID" value="STT45325.1"/>
    <property type="molecule type" value="Genomic_DNA"/>
</dbReference>
<evidence type="ECO:0000313" key="1">
    <source>
        <dbReference type="EMBL" id="SPX51689.1"/>
    </source>
</evidence>
<evidence type="ECO:0000313" key="13">
    <source>
        <dbReference type="Proteomes" id="UP000255167"/>
    </source>
</evidence>
<dbReference type="Proteomes" id="UP000255099">
    <property type="component" value="Unassembled WGS sequence"/>
</dbReference>
<evidence type="ECO:0000313" key="11">
    <source>
        <dbReference type="Proteomes" id="UP000254799"/>
    </source>
</evidence>
<evidence type="ECO:0000313" key="14">
    <source>
        <dbReference type="Proteomes" id="UP000255192"/>
    </source>
</evidence>
<evidence type="ECO:0000313" key="4">
    <source>
        <dbReference type="EMBL" id="STU45873.1"/>
    </source>
</evidence>
<dbReference type="Proteomes" id="UP000251123">
    <property type="component" value="Unassembled WGS sequence"/>
</dbReference>
<name>A0A2X1QK14_KLEPN</name>
<evidence type="ECO:0000313" key="12">
    <source>
        <dbReference type="Proteomes" id="UP000255099"/>
    </source>
</evidence>
<evidence type="ECO:0000313" key="8">
    <source>
        <dbReference type="EMBL" id="STY78822.1"/>
    </source>
</evidence>
<dbReference type="EMBL" id="UGMD01000004">
    <property type="protein sequence ID" value="STY78822.1"/>
    <property type="molecule type" value="Genomic_DNA"/>
</dbReference>
<dbReference type="EMBL" id="UGNC01000001">
    <property type="protein sequence ID" value="STW38492.1"/>
    <property type="molecule type" value="Genomic_DNA"/>
</dbReference>
<evidence type="ECO:0000313" key="7">
    <source>
        <dbReference type="EMBL" id="STY78679.1"/>
    </source>
</evidence>
<dbReference type="EMBL" id="UASN01000002">
    <property type="protein sequence ID" value="SPX51689.1"/>
    <property type="molecule type" value="Genomic_DNA"/>
</dbReference>
<protein>
    <submittedName>
        <fullName evidence="1">Site-specific recombinase, phage integrase family</fullName>
    </submittedName>
</protein>
<evidence type="ECO:0000313" key="3">
    <source>
        <dbReference type="EMBL" id="STT45325.1"/>
    </source>
</evidence>
<reference evidence="9 10" key="1">
    <citation type="submission" date="2018-06" db="EMBL/GenBank/DDBJ databases">
        <authorList>
            <consortium name="Pathogen Informatics"/>
            <person name="Doyle S."/>
        </authorList>
    </citation>
    <scope>NUCLEOTIDE SEQUENCE [LARGE SCALE GENOMIC DNA]</scope>
    <source>
        <strain evidence="7 14">NCTC204</strain>
        <strain evidence="4 11">NCTC8849</strain>
        <strain evidence="1 10">NCTC9601</strain>
        <strain evidence="5 13">NCTC9617</strain>
        <strain evidence="3 12">NCTC9637</strain>
        <strain evidence="2 9">NCTC9645</strain>
    </source>
</reference>
<evidence type="ECO:0000313" key="9">
    <source>
        <dbReference type="Proteomes" id="UP000250675"/>
    </source>
</evidence>
<dbReference type="AlphaFoldDB" id="A0A2X1QK14"/>
<proteinExistence type="predicted"/>
<dbReference type="EMBL" id="UGNC01000005">
    <property type="protein sequence ID" value="STW47729.1"/>
    <property type="molecule type" value="Genomic_DNA"/>
</dbReference>
<evidence type="ECO:0000313" key="10">
    <source>
        <dbReference type="Proteomes" id="UP000251123"/>
    </source>
</evidence>
<dbReference type="Proteomes" id="UP000255192">
    <property type="component" value="Unassembled WGS sequence"/>
</dbReference>
<accession>A0A2X1QK14</accession>
<sequence>MEVYTRVFALDMAATLAVPFTADGRDAAEILRSLPPAG</sequence>
<gene>
    <name evidence="7" type="ORF">NCTC204_07007</name>
    <name evidence="8" type="ORF">NCTC204_07154</name>
    <name evidence="4" type="ORF">NCTC8849_05782</name>
    <name evidence="1" type="ORF">NCTC9601_00260</name>
    <name evidence="5" type="ORF">NCTC9617_00004</name>
    <name evidence="6" type="ORF">NCTC9617_04288</name>
    <name evidence="3" type="ORF">NCTC9637_00166</name>
    <name evidence="2" type="ORF">NCTC9645_06495</name>
</gene>
<organism evidence="1 10">
    <name type="scientific">Klebsiella pneumoniae</name>
    <dbReference type="NCBI Taxonomy" id="573"/>
    <lineage>
        <taxon>Bacteria</taxon>
        <taxon>Pseudomonadati</taxon>
        <taxon>Pseudomonadota</taxon>
        <taxon>Gammaproteobacteria</taxon>
        <taxon>Enterobacterales</taxon>
        <taxon>Enterobacteriaceae</taxon>
        <taxon>Klebsiella/Raoultella group</taxon>
        <taxon>Klebsiella</taxon>
        <taxon>Klebsiella pneumoniae complex</taxon>
    </lineage>
</organism>
<evidence type="ECO:0000313" key="2">
    <source>
        <dbReference type="EMBL" id="SQC88349.1"/>
    </source>
</evidence>